<dbReference type="AlphaFoldDB" id="F0EZM4"/>
<gene>
    <name evidence="2" type="ORF">HMPREF9098_1361</name>
</gene>
<feature type="coiled-coil region" evidence="1">
    <location>
        <begin position="5"/>
        <end position="284"/>
    </location>
</feature>
<organism evidence="2 3">
    <name type="scientific">Kingella denitrificans ATCC 33394</name>
    <dbReference type="NCBI Taxonomy" id="888741"/>
    <lineage>
        <taxon>Bacteria</taxon>
        <taxon>Pseudomonadati</taxon>
        <taxon>Pseudomonadota</taxon>
        <taxon>Betaproteobacteria</taxon>
        <taxon>Neisseriales</taxon>
        <taxon>Neisseriaceae</taxon>
        <taxon>Kingella</taxon>
    </lineage>
</organism>
<evidence type="ECO:0000313" key="2">
    <source>
        <dbReference type="EMBL" id="EGC17345.1"/>
    </source>
</evidence>
<keyword evidence="3" id="KW-1185">Reference proteome</keyword>
<keyword evidence="1" id="KW-0175">Coiled coil</keyword>
<evidence type="ECO:0000256" key="1">
    <source>
        <dbReference type="SAM" id="Coils"/>
    </source>
</evidence>
<accession>F0EZM4</accession>
<protein>
    <submittedName>
        <fullName evidence="2">Uncharacterized protein</fullName>
    </submittedName>
</protein>
<sequence length="321" mass="37533">MNQAFKQLESRIQELVLKLQQTGSENTQLNQKLASVQQELEQKTRQLAAEREQHAKVADLAAQNSGSNDELSEKLQFQEHQLQLLERERLNLRDQIAFLQNTIQNKEKDWQERNQAIRSELNEQEQRFQSADAETSQKIEQLKKDLQNAEQLQSSLQQELDVQQQTQQQQNQQYEQQIHHLNQEIESKISQLNQLQKEVIDVAVENDTLKSQVQSFTNQLEEQKKMHQQALQEQQAQAQEALLQEAENQKLELQAREKEFDLQKQQFQAEKSSLQDTILQLSNQNQQYRSVLMQSAAELRTLLGRLPDVQDEENVIEGENS</sequence>
<dbReference type="STRING" id="888741.HMPREF9098_1361"/>
<dbReference type="HOGENOM" id="CLU_865387_0_0_4"/>
<name>F0EZM4_9NEIS</name>
<proteinExistence type="predicted"/>
<reference evidence="2 3" key="1">
    <citation type="submission" date="2011-01" db="EMBL/GenBank/DDBJ databases">
        <authorList>
            <person name="Muzny D."/>
            <person name="Qin X."/>
            <person name="Deng J."/>
            <person name="Jiang H."/>
            <person name="Liu Y."/>
            <person name="Qu J."/>
            <person name="Song X.-Z."/>
            <person name="Zhang L."/>
            <person name="Thornton R."/>
            <person name="Coyle M."/>
            <person name="Francisco L."/>
            <person name="Jackson L."/>
            <person name="Javaid M."/>
            <person name="Korchina V."/>
            <person name="Kovar C."/>
            <person name="Mata R."/>
            <person name="Mathew T."/>
            <person name="Ngo R."/>
            <person name="Nguyen L."/>
            <person name="Nguyen N."/>
            <person name="Okwuonu G."/>
            <person name="Ongeri F."/>
            <person name="Pham C."/>
            <person name="Simmons D."/>
            <person name="Wilczek-Boney K."/>
            <person name="Hale W."/>
            <person name="Jakkamsetti A."/>
            <person name="Pham P."/>
            <person name="Ruth R."/>
            <person name="San Lucas F."/>
            <person name="Warren J."/>
            <person name="Zhang J."/>
            <person name="Zhao Z."/>
            <person name="Zhou C."/>
            <person name="Zhu D."/>
            <person name="Lee S."/>
            <person name="Bess C."/>
            <person name="Blankenburg K."/>
            <person name="Forbes L."/>
            <person name="Fu Q."/>
            <person name="Gubbala S."/>
            <person name="Hirani K."/>
            <person name="Jayaseelan J.C."/>
            <person name="Lara F."/>
            <person name="Munidasa M."/>
            <person name="Palculict T."/>
            <person name="Patil S."/>
            <person name="Pu L.-L."/>
            <person name="Saada N."/>
            <person name="Tang L."/>
            <person name="Weissenberger G."/>
            <person name="Zhu Y."/>
            <person name="Hemphill L."/>
            <person name="Shang Y."/>
            <person name="Youmans B."/>
            <person name="Ayvaz T."/>
            <person name="Ross M."/>
            <person name="Santibanez J."/>
            <person name="Aqrawi P."/>
            <person name="Gross S."/>
            <person name="Joshi V."/>
            <person name="Fowler G."/>
            <person name="Nazareth L."/>
            <person name="Reid J."/>
            <person name="Worley K."/>
            <person name="Petrosino J."/>
            <person name="Highlander S."/>
            <person name="Gibbs R."/>
        </authorList>
    </citation>
    <scope>NUCLEOTIDE SEQUENCE [LARGE SCALE GENOMIC DNA]</scope>
    <source>
        <strain evidence="2 3">ATCC 33394</strain>
    </source>
</reference>
<comment type="caution">
    <text evidence="2">The sequence shown here is derived from an EMBL/GenBank/DDBJ whole genome shotgun (WGS) entry which is preliminary data.</text>
</comment>
<dbReference type="Proteomes" id="UP000004088">
    <property type="component" value="Unassembled WGS sequence"/>
</dbReference>
<evidence type="ECO:0000313" key="3">
    <source>
        <dbReference type="Proteomes" id="UP000004088"/>
    </source>
</evidence>
<dbReference type="EMBL" id="AEWV01000021">
    <property type="protein sequence ID" value="EGC17345.1"/>
    <property type="molecule type" value="Genomic_DNA"/>
</dbReference>
<dbReference type="RefSeq" id="WP_003782948.1">
    <property type="nucleotide sequence ID" value="NZ_GL870929.1"/>
</dbReference>